<protein>
    <submittedName>
        <fullName evidence="2">Acetyltransferase domain protein</fullName>
    </submittedName>
</protein>
<proteinExistence type="predicted"/>
<sequence length="72" mass="8445">MIDGRYQGQGYGKYALEKLIEKIKEETKCDRICLSFHPENRSAEKLYSGLGFKQFIIGFEADDEIFYKLEIE</sequence>
<dbReference type="InterPro" id="IPR000182">
    <property type="entry name" value="GNAT_dom"/>
</dbReference>
<dbReference type="Gene3D" id="3.40.630.30">
    <property type="match status" value="1"/>
</dbReference>
<dbReference type="STRING" id="29341.RSJ17_09855"/>
<dbReference type="PROSITE" id="PS51186">
    <property type="entry name" value="GNAT"/>
    <property type="match status" value="1"/>
</dbReference>
<feature type="domain" description="N-acetyltransferase" evidence="1">
    <location>
        <begin position="1"/>
        <end position="72"/>
    </location>
</feature>
<dbReference type="EMBL" id="AYSO01000011">
    <property type="protein sequence ID" value="KIE48254.1"/>
    <property type="molecule type" value="Genomic_DNA"/>
</dbReference>
<dbReference type="Pfam" id="PF00583">
    <property type="entry name" value="Acetyltransf_1"/>
    <property type="match status" value="1"/>
</dbReference>
<evidence type="ECO:0000259" key="1">
    <source>
        <dbReference type="PROSITE" id="PS51186"/>
    </source>
</evidence>
<dbReference type="InterPro" id="IPR016181">
    <property type="entry name" value="Acyl_CoA_acyltransferase"/>
</dbReference>
<dbReference type="OrthoDB" id="9127144at2"/>
<keyword evidence="2" id="KW-0808">Transferase</keyword>
<dbReference type="Proteomes" id="UP000031366">
    <property type="component" value="Unassembled WGS sequence"/>
</dbReference>
<gene>
    <name evidence="2" type="ORF">U732_4003</name>
</gene>
<dbReference type="SUPFAM" id="SSF55729">
    <property type="entry name" value="Acyl-CoA N-acyltransferases (Nat)"/>
    <property type="match status" value="1"/>
</dbReference>
<evidence type="ECO:0000313" key="3">
    <source>
        <dbReference type="Proteomes" id="UP000031366"/>
    </source>
</evidence>
<keyword evidence="3" id="KW-1185">Reference proteome</keyword>
<accession>A0A0C1U6B1</accession>
<name>A0A0C1U6B1_9CLOT</name>
<reference evidence="2 3" key="1">
    <citation type="journal article" date="2015" name="Infect. Genet. Evol.">
        <title>Genomic sequences of six botulinum neurotoxin-producing strains representing three clostridial species illustrate the mobility and diversity of botulinum neurotoxin genes.</title>
        <authorList>
            <person name="Smith T.J."/>
            <person name="Hill K.K."/>
            <person name="Xie G."/>
            <person name="Foley B.T."/>
            <person name="Williamson C.H."/>
            <person name="Foster J.T."/>
            <person name="Johnson S.L."/>
            <person name="Chertkov O."/>
            <person name="Teshima H."/>
            <person name="Gibbons H.S."/>
            <person name="Johnsky L.A."/>
            <person name="Karavis M.A."/>
            <person name="Smith L.A."/>
        </authorList>
    </citation>
    <scope>NUCLEOTIDE SEQUENCE [LARGE SCALE GENOMIC DNA]</scope>
    <source>
        <strain evidence="2 3">CDC 2741</strain>
    </source>
</reference>
<evidence type="ECO:0000313" key="2">
    <source>
        <dbReference type="EMBL" id="KIE48254.1"/>
    </source>
</evidence>
<comment type="caution">
    <text evidence="2">The sequence shown here is derived from an EMBL/GenBank/DDBJ whole genome shotgun (WGS) entry which is preliminary data.</text>
</comment>
<dbReference type="GO" id="GO:0016747">
    <property type="term" value="F:acyltransferase activity, transferring groups other than amino-acyl groups"/>
    <property type="evidence" value="ECO:0007669"/>
    <property type="project" value="InterPro"/>
</dbReference>
<organism evidence="2 3">
    <name type="scientific">Clostridium argentinense CDC 2741</name>
    <dbReference type="NCBI Taxonomy" id="1418104"/>
    <lineage>
        <taxon>Bacteria</taxon>
        <taxon>Bacillati</taxon>
        <taxon>Bacillota</taxon>
        <taxon>Clostridia</taxon>
        <taxon>Eubacteriales</taxon>
        <taxon>Clostridiaceae</taxon>
        <taxon>Clostridium</taxon>
    </lineage>
</organism>
<dbReference type="AlphaFoldDB" id="A0A0C1U6B1"/>